<dbReference type="Gramene" id="TVU23126">
    <property type="protein sequence ID" value="TVU23126"/>
    <property type="gene ID" value="EJB05_30269"/>
</dbReference>
<dbReference type="AlphaFoldDB" id="A0A5J9UHX4"/>
<dbReference type="OrthoDB" id="689492at2759"/>
<dbReference type="SUPFAM" id="SSF56371">
    <property type="entry name" value="Ribosome inactivating proteins (RIP)"/>
    <property type="match status" value="1"/>
</dbReference>
<keyword evidence="3" id="KW-1185">Reference proteome</keyword>
<feature type="non-terminal residue" evidence="2">
    <location>
        <position position="1"/>
    </location>
</feature>
<organism evidence="2 3">
    <name type="scientific">Eragrostis curvula</name>
    <name type="common">weeping love grass</name>
    <dbReference type="NCBI Taxonomy" id="38414"/>
    <lineage>
        <taxon>Eukaryota</taxon>
        <taxon>Viridiplantae</taxon>
        <taxon>Streptophyta</taxon>
        <taxon>Embryophyta</taxon>
        <taxon>Tracheophyta</taxon>
        <taxon>Spermatophyta</taxon>
        <taxon>Magnoliopsida</taxon>
        <taxon>Liliopsida</taxon>
        <taxon>Poales</taxon>
        <taxon>Poaceae</taxon>
        <taxon>PACMAD clade</taxon>
        <taxon>Chloridoideae</taxon>
        <taxon>Eragrostideae</taxon>
        <taxon>Eragrostidinae</taxon>
        <taxon>Eragrostis</taxon>
    </lineage>
</organism>
<comment type="caution">
    <text evidence="2">The sequence shown here is derived from an EMBL/GenBank/DDBJ whole genome shotgun (WGS) entry which is preliminary data.</text>
</comment>
<name>A0A5J9UHX4_9POAL</name>
<evidence type="ECO:0000256" key="1">
    <source>
        <dbReference type="SAM" id="MobiDB-lite"/>
    </source>
</evidence>
<accession>A0A5J9UHX4</accession>
<evidence type="ECO:0000313" key="2">
    <source>
        <dbReference type="EMBL" id="TVU23126.1"/>
    </source>
</evidence>
<reference evidence="2 3" key="1">
    <citation type="journal article" date="2019" name="Sci. Rep.">
        <title>A high-quality genome of Eragrostis curvula grass provides insights into Poaceae evolution and supports new strategies to enhance forage quality.</title>
        <authorList>
            <person name="Carballo J."/>
            <person name="Santos B.A.C.M."/>
            <person name="Zappacosta D."/>
            <person name="Garbus I."/>
            <person name="Selva J.P."/>
            <person name="Gallo C.A."/>
            <person name="Diaz A."/>
            <person name="Albertini E."/>
            <person name="Caccamo M."/>
            <person name="Echenique V."/>
        </authorList>
    </citation>
    <scope>NUCLEOTIDE SEQUENCE [LARGE SCALE GENOMIC DNA]</scope>
    <source>
        <strain evidence="3">cv. Victoria</strain>
        <tissue evidence="2">Leaf</tissue>
    </source>
</reference>
<dbReference type="Proteomes" id="UP000324897">
    <property type="component" value="Unassembled WGS sequence"/>
</dbReference>
<sequence length="413" mass="46445">MQPVLTALFFSPPSQHTVLLRCNPKPNSSALQRRRRRRQVPLQSPSAPPLEAAVAGFAPSCDTHRSAATLLRRPADSCRTCSSARHLEICCDSSPSPTGLKTMAGVAPLPVGRLYCPDQPTLADVPVLPQDIFGGVDNFNQSQDIMRQRQDAISPFFVAVGGRLIATTPLKHPRKLSSHHIHRLLNSRQNPLYRRFFVDLFIRDTDLYVVAFRRGIILPEAEIVAGVDGVIWGRACISTGGGDIPMMNMFYALASFETKRLENDQFQWAVNCVIATFIEPRRLRCMDTEMSRRIEHSTDDEELPSFLWKMIHAWGSLSALVLIDRVRRCLSLTNALPHWCQEDLNLSFTRYLLGPEGELLLLKLNKAWLDRTDEQLEKLENDLLAGNVPIPNPMFVIPQERVMDMAALMDGLI</sequence>
<evidence type="ECO:0000313" key="3">
    <source>
        <dbReference type="Proteomes" id="UP000324897"/>
    </source>
</evidence>
<dbReference type="GO" id="GO:0030598">
    <property type="term" value="F:rRNA N-glycosylase activity"/>
    <property type="evidence" value="ECO:0007669"/>
    <property type="project" value="InterPro"/>
</dbReference>
<dbReference type="InterPro" id="IPR036041">
    <property type="entry name" value="Ribosome-inact_prot_sf"/>
</dbReference>
<dbReference type="GO" id="GO:0017148">
    <property type="term" value="P:negative regulation of translation"/>
    <property type="evidence" value="ECO:0007669"/>
    <property type="project" value="InterPro"/>
</dbReference>
<feature type="region of interest" description="Disordered" evidence="1">
    <location>
        <begin position="21"/>
        <end position="49"/>
    </location>
</feature>
<proteinExistence type="predicted"/>
<gene>
    <name evidence="2" type="ORF">EJB05_30269</name>
</gene>
<dbReference type="EMBL" id="RWGY01000024">
    <property type="protein sequence ID" value="TVU23126.1"/>
    <property type="molecule type" value="Genomic_DNA"/>
</dbReference>
<protein>
    <submittedName>
        <fullName evidence="2">Uncharacterized protein</fullName>
    </submittedName>
</protein>